<accession>A0A437MDL5</accession>
<dbReference type="OrthoDB" id="8448837at2"/>
<evidence type="ECO:0000313" key="1">
    <source>
        <dbReference type="EMBL" id="RVT95731.1"/>
    </source>
</evidence>
<sequence>MMPQARFLLSPSWEQGAFFDSASREPIPGAELHRHMRIEDDRAADAWILLFHDLADPDDPWRARYLAPDGAGRMEQAGRDLLRRLQEHAPGCWSMEPQPWPRGPCLPAATLRIRAEYEGEPLRVGDQPVRAHRLGISWNLSRDFERWQNRFDEDADPSVAGRWSTEERAAHEEQGAALALRLARELVATGREDTEVLHWSASQGDWRGIATARLA</sequence>
<evidence type="ECO:0000313" key="2">
    <source>
        <dbReference type="Proteomes" id="UP000282957"/>
    </source>
</evidence>
<organism evidence="1 2">
    <name type="scientific">Rhodovarius crocodyli</name>
    <dbReference type="NCBI Taxonomy" id="1979269"/>
    <lineage>
        <taxon>Bacteria</taxon>
        <taxon>Pseudomonadati</taxon>
        <taxon>Pseudomonadota</taxon>
        <taxon>Alphaproteobacteria</taxon>
        <taxon>Acetobacterales</taxon>
        <taxon>Roseomonadaceae</taxon>
        <taxon>Rhodovarius</taxon>
    </lineage>
</organism>
<protein>
    <submittedName>
        <fullName evidence="1">Uncharacterized protein</fullName>
    </submittedName>
</protein>
<gene>
    <name evidence="1" type="ORF">EOD42_16190</name>
</gene>
<reference evidence="1 2" key="1">
    <citation type="submission" date="2019-01" db="EMBL/GenBank/DDBJ databases">
        <authorList>
            <person name="Chen W.-M."/>
        </authorList>
    </citation>
    <scope>NUCLEOTIDE SEQUENCE [LARGE SCALE GENOMIC DNA]</scope>
    <source>
        <strain evidence="1 2">CCP-6</strain>
    </source>
</reference>
<dbReference type="Proteomes" id="UP000282957">
    <property type="component" value="Unassembled WGS sequence"/>
</dbReference>
<keyword evidence="2" id="KW-1185">Reference proteome</keyword>
<name>A0A437MDL5_9PROT</name>
<proteinExistence type="predicted"/>
<dbReference type="EMBL" id="SACL01000005">
    <property type="protein sequence ID" value="RVT95731.1"/>
    <property type="molecule type" value="Genomic_DNA"/>
</dbReference>
<dbReference type="RefSeq" id="WP_127788591.1">
    <property type="nucleotide sequence ID" value="NZ_SACL01000005.1"/>
</dbReference>
<dbReference type="AlphaFoldDB" id="A0A437MDL5"/>
<comment type="caution">
    <text evidence="1">The sequence shown here is derived from an EMBL/GenBank/DDBJ whole genome shotgun (WGS) entry which is preliminary data.</text>
</comment>